<evidence type="ECO:0000256" key="1">
    <source>
        <dbReference type="ARBA" id="ARBA00010097"/>
    </source>
</evidence>
<dbReference type="AlphaFoldDB" id="A0A819UVP2"/>
<reference evidence="9" key="1">
    <citation type="submission" date="2021-02" db="EMBL/GenBank/DDBJ databases">
        <authorList>
            <person name="Nowell W R."/>
        </authorList>
    </citation>
    <scope>NUCLEOTIDE SEQUENCE</scope>
</reference>
<dbReference type="EMBL" id="CAJOAY010005089">
    <property type="protein sequence ID" value="CAF4094745.1"/>
    <property type="molecule type" value="Genomic_DNA"/>
</dbReference>
<dbReference type="FunFam" id="1.10.10.60:FF:000012">
    <property type="entry name" value="Metastasis-associated 1 family, member 3"/>
    <property type="match status" value="1"/>
</dbReference>
<dbReference type="PROSITE" id="PS51293">
    <property type="entry name" value="SANT"/>
    <property type="match status" value="1"/>
</dbReference>
<keyword evidence="3" id="KW-0863">Zinc-finger</keyword>
<evidence type="ECO:0000256" key="4">
    <source>
        <dbReference type="ARBA" id="ARBA00022833"/>
    </source>
</evidence>
<feature type="region of interest" description="Disordered" evidence="7">
    <location>
        <begin position="512"/>
        <end position="537"/>
    </location>
</feature>
<dbReference type="GO" id="GO:0003677">
    <property type="term" value="F:DNA binding"/>
    <property type="evidence" value="ECO:0007669"/>
    <property type="project" value="UniProtKB-KW"/>
</dbReference>
<dbReference type="InterPro" id="IPR051571">
    <property type="entry name" value="N-CoR_corepressor"/>
</dbReference>
<dbReference type="SUPFAM" id="SSF46689">
    <property type="entry name" value="Homeodomain-like"/>
    <property type="match status" value="1"/>
</dbReference>
<feature type="domain" description="SANT" evidence="8">
    <location>
        <begin position="400"/>
        <end position="446"/>
    </location>
</feature>
<feature type="region of interest" description="Disordered" evidence="7">
    <location>
        <begin position="152"/>
        <end position="181"/>
    </location>
</feature>
<dbReference type="PANTHER" id="PTHR13992:SF39">
    <property type="entry name" value="SMRTER, ISOFORM G"/>
    <property type="match status" value="1"/>
</dbReference>
<feature type="compositionally biased region" description="Basic and acidic residues" evidence="7">
    <location>
        <begin position="512"/>
        <end position="525"/>
    </location>
</feature>
<dbReference type="InterPro" id="IPR017884">
    <property type="entry name" value="SANT_dom"/>
</dbReference>
<dbReference type="InterPro" id="IPR009057">
    <property type="entry name" value="Homeodomain-like_sf"/>
</dbReference>
<dbReference type="PANTHER" id="PTHR13992">
    <property type="entry name" value="NUCLEAR RECEPTOR CO-REPRESSOR RELATED NCOR"/>
    <property type="match status" value="1"/>
</dbReference>
<accession>A0A819UVP2</accession>
<dbReference type="GO" id="GO:0032991">
    <property type="term" value="C:protein-containing complex"/>
    <property type="evidence" value="ECO:0007669"/>
    <property type="project" value="UniProtKB-ARBA"/>
</dbReference>
<dbReference type="InterPro" id="IPR001005">
    <property type="entry name" value="SANT/Myb"/>
</dbReference>
<evidence type="ECO:0000313" key="9">
    <source>
        <dbReference type="EMBL" id="CAF4094745.1"/>
    </source>
</evidence>
<dbReference type="GO" id="GO:0000785">
    <property type="term" value="C:chromatin"/>
    <property type="evidence" value="ECO:0007669"/>
    <property type="project" value="TreeGrafter"/>
</dbReference>
<keyword evidence="4" id="KW-0862">Zinc</keyword>
<keyword evidence="6" id="KW-0539">Nucleus</keyword>
<dbReference type="GO" id="GO:0006357">
    <property type="term" value="P:regulation of transcription by RNA polymerase II"/>
    <property type="evidence" value="ECO:0007669"/>
    <property type="project" value="TreeGrafter"/>
</dbReference>
<comment type="caution">
    <text evidence="9">The sequence shown here is derived from an EMBL/GenBank/DDBJ whole genome shotgun (WGS) entry which is preliminary data.</text>
</comment>
<proteinExistence type="inferred from homology"/>
<gene>
    <name evidence="9" type="ORF">OKA104_LOCUS35351</name>
</gene>
<dbReference type="Proteomes" id="UP000663881">
    <property type="component" value="Unassembled WGS sequence"/>
</dbReference>
<evidence type="ECO:0000256" key="5">
    <source>
        <dbReference type="ARBA" id="ARBA00023125"/>
    </source>
</evidence>
<comment type="similarity">
    <text evidence="1">Belongs to the N-CoR nuclear receptor corepressors family.</text>
</comment>
<feature type="region of interest" description="Disordered" evidence="7">
    <location>
        <begin position="455"/>
        <end position="474"/>
    </location>
</feature>
<keyword evidence="2" id="KW-0479">Metal-binding</keyword>
<feature type="region of interest" description="Disordered" evidence="7">
    <location>
        <begin position="304"/>
        <end position="360"/>
    </location>
</feature>
<evidence type="ECO:0000256" key="6">
    <source>
        <dbReference type="ARBA" id="ARBA00023242"/>
    </source>
</evidence>
<keyword evidence="5" id="KW-0238">DNA-binding</keyword>
<dbReference type="GO" id="GO:0005654">
    <property type="term" value="C:nucleoplasm"/>
    <property type="evidence" value="ECO:0007669"/>
    <property type="project" value="UniProtKB-ARBA"/>
</dbReference>
<feature type="compositionally biased region" description="Basic and acidic residues" evidence="7">
    <location>
        <begin position="304"/>
        <end position="315"/>
    </location>
</feature>
<evidence type="ECO:0000256" key="3">
    <source>
        <dbReference type="ARBA" id="ARBA00022771"/>
    </source>
</evidence>
<dbReference type="Pfam" id="PF00249">
    <property type="entry name" value="Myb_DNA-binding"/>
    <property type="match status" value="1"/>
</dbReference>
<evidence type="ECO:0000256" key="7">
    <source>
        <dbReference type="SAM" id="MobiDB-lite"/>
    </source>
</evidence>
<dbReference type="Gene3D" id="1.10.10.60">
    <property type="entry name" value="Homeodomain-like"/>
    <property type="match status" value="1"/>
</dbReference>
<feature type="compositionally biased region" description="Acidic residues" evidence="7">
    <location>
        <begin position="168"/>
        <end position="177"/>
    </location>
</feature>
<dbReference type="GO" id="GO:0008270">
    <property type="term" value="F:zinc ion binding"/>
    <property type="evidence" value="ECO:0007669"/>
    <property type="project" value="UniProtKB-KW"/>
</dbReference>
<evidence type="ECO:0000256" key="2">
    <source>
        <dbReference type="ARBA" id="ARBA00022723"/>
    </source>
</evidence>
<feature type="compositionally biased region" description="Polar residues" evidence="7">
    <location>
        <begin position="316"/>
        <end position="344"/>
    </location>
</feature>
<evidence type="ECO:0000313" key="10">
    <source>
        <dbReference type="Proteomes" id="UP000663881"/>
    </source>
</evidence>
<dbReference type="SMART" id="SM00717">
    <property type="entry name" value="SANT"/>
    <property type="match status" value="1"/>
</dbReference>
<organism evidence="9 10">
    <name type="scientific">Adineta steineri</name>
    <dbReference type="NCBI Taxonomy" id="433720"/>
    <lineage>
        <taxon>Eukaryota</taxon>
        <taxon>Metazoa</taxon>
        <taxon>Spiralia</taxon>
        <taxon>Gnathifera</taxon>
        <taxon>Rotifera</taxon>
        <taxon>Eurotatoria</taxon>
        <taxon>Bdelloidea</taxon>
        <taxon>Adinetida</taxon>
        <taxon>Adinetidae</taxon>
        <taxon>Adineta</taxon>
    </lineage>
</organism>
<name>A0A819UVP2_9BILA</name>
<evidence type="ECO:0000259" key="8">
    <source>
        <dbReference type="PROSITE" id="PS51293"/>
    </source>
</evidence>
<protein>
    <recommendedName>
        <fullName evidence="8">SANT domain-containing protein</fullName>
    </recommendedName>
</protein>
<sequence length="588" mass="68607">MSGQSPYMQAAQYGYPSNFQQRDTHYNTNSNVDTAMVLNRRPSLLAGYHHNHFTSPERNSLAPYVFSLATPMSMGPHIDEHSKRSRYPSTIPLSIDIKKEQPLYQPQTEAISPILDESKMDSNIRDTTIIRTSISKLESDIEITMKKLHRAKLSQSEIKSQADRSAADEEEENDDQDDIFKTNGSQTLIEKILHDNRKKAEDGQKVLNQLHNNIDLTLPLYQEPSDLEPIEKIRTQYMNVMKNRLINLFKKSRERYMCRTKFESEKYDQAYEQWQKSIEKDEKSILAKDISAYRETFEKTFPELRKAREDKEKKQTTITADPSSSALPSTTDQQTQLTSNTNPVEQENDEEEDEKMRRSSVIPPIMYDSWQRKHQYFNQNGLIKTDAAAFYKEQTKMPCWTREEKQIFVEKFTQSPKNFGYISSFLENKTTEQCVQFYYMTKKTENYKNLLRKQTQANKRRAKQNPTTTTTTTVTSSTTIETTLVTKVTSNTIVSSTSQQILGIGQDNERSIDRIDNDEERRDINSGDINDGKSSNKNRCQLLSCTADKPGKKKNRKNPLRQFPHKWNELSKEHREEIRRLLRKYFFE</sequence>